<reference evidence="6" key="1">
    <citation type="submission" date="2016-10" db="EMBL/GenBank/DDBJ databases">
        <authorList>
            <person name="Varghese N."/>
            <person name="Submissions S."/>
        </authorList>
    </citation>
    <scope>NUCLEOTIDE SEQUENCE [LARGE SCALE GENOMIC DNA]</scope>
    <source>
        <strain evidence="6">DSM 20524</strain>
    </source>
</reference>
<feature type="domain" description="VWFA" evidence="4">
    <location>
        <begin position="513"/>
        <end position="754"/>
    </location>
</feature>
<dbReference type="AlphaFoldDB" id="A0A1H9V7S0"/>
<dbReference type="Gene3D" id="2.60.40.10">
    <property type="entry name" value="Immunoglobulins"/>
    <property type="match status" value="1"/>
</dbReference>
<dbReference type="Pfam" id="PF17802">
    <property type="entry name" value="SpaA"/>
    <property type="match status" value="1"/>
</dbReference>
<dbReference type="RefSeq" id="WP_157728317.1">
    <property type="nucleotide sequence ID" value="NZ_CP047199.1"/>
</dbReference>
<feature type="compositionally biased region" description="Polar residues" evidence="1">
    <location>
        <begin position="98"/>
        <end position="107"/>
    </location>
</feature>
<keyword evidence="2" id="KW-1133">Transmembrane helix</keyword>
<organism evidence="5 6">
    <name type="scientific">Corynebacterium cystitidis DSM 20524</name>
    <dbReference type="NCBI Taxonomy" id="1121357"/>
    <lineage>
        <taxon>Bacteria</taxon>
        <taxon>Bacillati</taxon>
        <taxon>Actinomycetota</taxon>
        <taxon>Actinomycetes</taxon>
        <taxon>Mycobacteriales</taxon>
        <taxon>Corynebacteriaceae</taxon>
        <taxon>Corynebacterium</taxon>
    </lineage>
</organism>
<evidence type="ECO:0000256" key="2">
    <source>
        <dbReference type="SAM" id="Phobius"/>
    </source>
</evidence>
<name>A0A1H9V7S0_9CORY</name>
<feature type="transmembrane region" description="Helical" evidence="2">
    <location>
        <begin position="1071"/>
        <end position="1089"/>
    </location>
</feature>
<gene>
    <name evidence="5" type="ORF">SAMN05661109_02116</name>
</gene>
<dbReference type="InterPro" id="IPR036465">
    <property type="entry name" value="vWFA_dom_sf"/>
</dbReference>
<dbReference type="SUPFAM" id="SSF53300">
    <property type="entry name" value="vWA-like"/>
    <property type="match status" value="1"/>
</dbReference>
<dbReference type="InterPro" id="IPR041033">
    <property type="entry name" value="SpaA_PFL_dom_1"/>
</dbReference>
<keyword evidence="6" id="KW-1185">Reference proteome</keyword>
<dbReference type="InterPro" id="IPR002035">
    <property type="entry name" value="VWF_A"/>
</dbReference>
<dbReference type="PROSITE" id="PS50234">
    <property type="entry name" value="VWFA"/>
    <property type="match status" value="1"/>
</dbReference>
<keyword evidence="2" id="KW-0812">Transmembrane</keyword>
<dbReference type="InterPro" id="IPR013783">
    <property type="entry name" value="Ig-like_fold"/>
</dbReference>
<dbReference type="SMART" id="SM00327">
    <property type="entry name" value="VWA"/>
    <property type="match status" value="1"/>
</dbReference>
<feature type="region of interest" description="Disordered" evidence="1">
    <location>
        <begin position="37"/>
        <end position="112"/>
    </location>
</feature>
<feature type="region of interest" description="Disordered" evidence="1">
    <location>
        <begin position="941"/>
        <end position="965"/>
    </location>
</feature>
<evidence type="ECO:0000313" key="6">
    <source>
        <dbReference type="Proteomes" id="UP000198929"/>
    </source>
</evidence>
<feature type="chain" id="PRO_5039002730" evidence="3">
    <location>
        <begin position="28"/>
        <end position="1093"/>
    </location>
</feature>
<proteinExistence type="predicted"/>
<evidence type="ECO:0000256" key="3">
    <source>
        <dbReference type="SAM" id="SignalP"/>
    </source>
</evidence>
<evidence type="ECO:0000256" key="1">
    <source>
        <dbReference type="SAM" id="MobiDB-lite"/>
    </source>
</evidence>
<dbReference type="Gene3D" id="3.40.50.410">
    <property type="entry name" value="von Willebrand factor, type A domain"/>
    <property type="match status" value="1"/>
</dbReference>
<dbReference type="Proteomes" id="UP000198929">
    <property type="component" value="Unassembled WGS sequence"/>
</dbReference>
<protein>
    <submittedName>
        <fullName evidence="5">von Willebrand factor type A domain-containing protein</fullName>
    </submittedName>
</protein>
<dbReference type="CDD" id="cd00198">
    <property type="entry name" value="vWFA"/>
    <property type="match status" value="1"/>
</dbReference>
<feature type="signal peptide" evidence="3">
    <location>
        <begin position="1"/>
        <end position="27"/>
    </location>
</feature>
<dbReference type="Pfam" id="PF13519">
    <property type="entry name" value="VWA_2"/>
    <property type="match status" value="1"/>
</dbReference>
<sequence length="1093" mass="119636">MRRRKGVGSYRALAAKAGALGAAFAIAFTVVPAVDAEPDKATETESASAEETGLAPHDSLWTGVDPTGETSVVPGAEGAPDTASGEPAYTELGGAGLTSPTRNSSPTVDGELAPTLDGMLQQGGDQLTAREISIRPAGKSDEGDKLYRLDGYVVKLHNAETDEAQEVPYVSFLRGETDAELGVIESAEIDGRQADINEDVELFSFPRPGSGVFLPHPWPAEVNGDMITFNTKKIDLSEETHFSVTFTLEGDGEDETAWTLYEGEETAGDLKEKLGQAKPTPRAGDPVRGDRVRVVVQVGGDRLADSDSNNATQESGRASNVFRYSGEPGAVLQLYEPLYRGEFTNLQAGRSNTDRDRMRPIDEEWATCTSDVNGECTFDIPVSGPGTQPYYWVAMTKASPGFEVQEYIRAGGSGAWEEGSETLRYAFATPNMSTSGGKTFYSGAYYKNVGPKEDGWGSDYEYRNTGWEPSSFMWEVKSRADRVALEELEYRTPLGVFQQRRVNPPLPNRCGLRVGFIIDVSTSMGNGIGTMQAILNGREKTKKQEAVKGVLPELANTSTEIGLVTFASDTPGVTGRLTRNKPNILEPLKMNNESDRKTAQEWVDRLYATGDTNWEAGLKQFADYNRQNPGAKYDVVYMITDGNPTRNVTTRYPNPNPAFERKPQNGFDTEFRYVEAAMGVANTLKEQGTRVVPVGIPSNWPWGQNPDRELQISEHNLMAISGKNPDGSNASLRYSNFVTYKDSDVFRQALINTLNTCAITVERRFYEGDGEPTEGPTISNTRATTKEENNEWGYEGVLRPQGRNEERKTEYPDKFVAGPDRYEATFKLNGETPYDNVQIREQKKVPQGWQPMPTKDGKNAQCFDANKNPVTVNNLDQLGDQLGVPPTNDFQLDNVPAVGGIHCVVYYRKPTQPSGFDFLIKKVDAEDNTVSLDSAEFELRPLNDDGTIGEPKEKNQDGAAPNSSMLKWTNLDPGRFVLIETKAPQAQNGPAYSLLPQPIYFSVTADGGSYKVKLLENAQDKTGKELNDQNLTFPVVGFDLTAQQADQSQLLEFKVANVRVGNLPKTGGLGVAPWLLAALMLMALGGTLARKRA</sequence>
<dbReference type="EMBL" id="FOGQ01000010">
    <property type="protein sequence ID" value="SES17628.1"/>
    <property type="molecule type" value="Genomic_DNA"/>
</dbReference>
<dbReference type="GO" id="GO:0005975">
    <property type="term" value="P:carbohydrate metabolic process"/>
    <property type="evidence" value="ECO:0007669"/>
    <property type="project" value="UniProtKB-ARBA"/>
</dbReference>
<keyword evidence="2" id="KW-0472">Membrane</keyword>
<keyword evidence="3" id="KW-0732">Signal</keyword>
<accession>A0A1H9V7S0</accession>
<evidence type="ECO:0000313" key="5">
    <source>
        <dbReference type="EMBL" id="SES17628.1"/>
    </source>
</evidence>
<evidence type="ECO:0000259" key="4">
    <source>
        <dbReference type="PROSITE" id="PS50234"/>
    </source>
</evidence>
<dbReference type="STRING" id="1121357.SAMN05661109_02116"/>